<dbReference type="InterPro" id="IPR011761">
    <property type="entry name" value="ATP-grasp"/>
</dbReference>
<dbReference type="NCBIfam" id="TIGR01205">
    <property type="entry name" value="D_ala_D_alaTIGR"/>
    <property type="match status" value="1"/>
</dbReference>
<dbReference type="GO" id="GO:0005524">
    <property type="term" value="F:ATP binding"/>
    <property type="evidence" value="ECO:0007669"/>
    <property type="project" value="UniProtKB-KW"/>
</dbReference>
<keyword evidence="7" id="KW-0464">Manganese</keyword>
<evidence type="ECO:0000256" key="5">
    <source>
        <dbReference type="ARBA" id="ARBA00022840"/>
    </source>
</evidence>
<dbReference type="FunFam" id="3.30.470.20:FF:000008">
    <property type="entry name" value="D-alanine--D-alanine ligase"/>
    <property type="match status" value="1"/>
</dbReference>
<dbReference type="InterPro" id="IPR013815">
    <property type="entry name" value="ATP_grasp_subdomain_1"/>
</dbReference>
<dbReference type="PANTHER" id="PTHR23132:SF23">
    <property type="entry name" value="D-ALANINE--D-ALANINE LIGASE B"/>
    <property type="match status" value="1"/>
</dbReference>
<protein>
    <submittedName>
        <fullName evidence="10">D-alanine--D-alanine ligase</fullName>
        <ecNumber evidence="10">6.3.2.4</ecNumber>
    </submittedName>
</protein>
<keyword evidence="4" id="KW-0547">Nucleotide-binding</keyword>
<evidence type="ECO:0000313" key="10">
    <source>
        <dbReference type="EMBL" id="SFV87897.1"/>
    </source>
</evidence>
<dbReference type="Gene3D" id="3.40.50.20">
    <property type="match status" value="1"/>
</dbReference>
<dbReference type="CDD" id="cd18722">
    <property type="entry name" value="PIN_NicB-like"/>
    <property type="match status" value="1"/>
</dbReference>
<evidence type="ECO:0000256" key="1">
    <source>
        <dbReference type="ARBA" id="ARBA00010871"/>
    </source>
</evidence>
<dbReference type="InterPro" id="IPR005905">
    <property type="entry name" value="D_ala_D_ala"/>
</dbReference>
<keyword evidence="2 10" id="KW-0436">Ligase</keyword>
<dbReference type="GO" id="GO:0008716">
    <property type="term" value="F:D-alanine-D-alanine ligase activity"/>
    <property type="evidence" value="ECO:0007669"/>
    <property type="project" value="UniProtKB-EC"/>
</dbReference>
<dbReference type="Gene3D" id="3.40.50.1010">
    <property type="entry name" value="5'-nuclease"/>
    <property type="match status" value="1"/>
</dbReference>
<dbReference type="Gene3D" id="3.30.1490.20">
    <property type="entry name" value="ATP-grasp fold, A domain"/>
    <property type="match status" value="1"/>
</dbReference>
<dbReference type="SUPFAM" id="SSF56059">
    <property type="entry name" value="Glutathione synthetase ATP-binding domain-like"/>
    <property type="match status" value="1"/>
</dbReference>
<comment type="similarity">
    <text evidence="1">Belongs to the D-alanine--D-alanine ligase family.</text>
</comment>
<name>A0A1W1E206_9ZZZZ</name>
<keyword evidence="6" id="KW-0460">Magnesium</keyword>
<dbReference type="InterPro" id="IPR016185">
    <property type="entry name" value="PreATP-grasp_dom_sf"/>
</dbReference>
<accession>A0A1W1E206</accession>
<dbReference type="EC" id="6.3.2.4" evidence="10"/>
<dbReference type="Pfam" id="PF07478">
    <property type="entry name" value="Dala_Dala_lig_C"/>
    <property type="match status" value="1"/>
</dbReference>
<evidence type="ECO:0000259" key="9">
    <source>
        <dbReference type="PROSITE" id="PS50975"/>
    </source>
</evidence>
<dbReference type="AlphaFoldDB" id="A0A1W1E206"/>
<proteinExistence type="inferred from homology"/>
<dbReference type="GO" id="GO:0009252">
    <property type="term" value="P:peptidoglycan biosynthetic process"/>
    <property type="evidence" value="ECO:0007669"/>
    <property type="project" value="TreeGrafter"/>
</dbReference>
<dbReference type="InterPro" id="IPR011095">
    <property type="entry name" value="Dala_Dala_lig_C"/>
</dbReference>
<evidence type="ECO:0000256" key="2">
    <source>
        <dbReference type="ARBA" id="ARBA00022598"/>
    </source>
</evidence>
<dbReference type="InterPro" id="IPR021139">
    <property type="entry name" value="NYN"/>
</dbReference>
<gene>
    <name evidence="10" type="ORF">MNB_SUP05-SYMBIONT-5-1310</name>
</gene>
<feature type="domain" description="ATP-grasp" evidence="9">
    <location>
        <begin position="300"/>
        <end position="493"/>
    </location>
</feature>
<keyword evidence="5" id="KW-0067">ATP-binding</keyword>
<dbReference type="Pfam" id="PF01936">
    <property type="entry name" value="NYN"/>
    <property type="match status" value="1"/>
</dbReference>
<dbReference type="GO" id="GO:0071555">
    <property type="term" value="P:cell wall organization"/>
    <property type="evidence" value="ECO:0007669"/>
    <property type="project" value="UniProtKB-KW"/>
</dbReference>
<dbReference type="GO" id="GO:0004540">
    <property type="term" value="F:RNA nuclease activity"/>
    <property type="evidence" value="ECO:0007669"/>
    <property type="project" value="InterPro"/>
</dbReference>
<organism evidence="10">
    <name type="scientific">hydrothermal vent metagenome</name>
    <dbReference type="NCBI Taxonomy" id="652676"/>
    <lineage>
        <taxon>unclassified sequences</taxon>
        <taxon>metagenomes</taxon>
        <taxon>ecological metagenomes</taxon>
    </lineage>
</organism>
<reference evidence="10" key="1">
    <citation type="submission" date="2016-10" db="EMBL/GenBank/DDBJ databases">
        <authorList>
            <person name="de Groot N.N."/>
        </authorList>
    </citation>
    <scope>NUCLEOTIDE SEQUENCE</scope>
</reference>
<dbReference type="GO" id="GO:0046872">
    <property type="term" value="F:metal ion binding"/>
    <property type="evidence" value="ECO:0007669"/>
    <property type="project" value="UniProtKB-KW"/>
</dbReference>
<dbReference type="HAMAP" id="MF_00047">
    <property type="entry name" value="Dala_Dala_lig"/>
    <property type="match status" value="1"/>
</dbReference>
<sequence>MQNKIKQHAIVYIDGFNLYNGIRQFGQKYKWLDIESLSQSFLREGVILKKVKFFTAKLNGDNQEVRNQKIYLNALTKHCKNTNIIYGYFSKARKCKSCDYKNFEEKQTDVNIACEMLKDAYLDNFDIAYLISGDSDLLYPVQEIRQLNKYIIIASPAQRKSKKLNEIAHSSFEITSNYLKDNQLPDYIEGVRGFITKPLKWQKIAVLMGGNSAEREISLNSGNAVYDALKNQGINCFKFDWKGDNLEELWMQNFDKAFIALHGRGGEDGTIQKQLEQRNIAYTGSNAYASKKCMNKAKTKDIWKQHGLPLSPWVVANTGQTVPKIDFPLPWAVKPILEGSSVGISKVENSSQLKPALELAFKYDDTALIEQWIEGGEYTVSILNGKPLPVIQIKINQGFYDYESKYLSNDTQYLCPCGLSNVDEKQLQKIAMQAFTMMGAKTWGRVDFILDQDNAPYLLEINTVPGMTSHSLVPMAAKANGLNFNKLVLAILND</sequence>
<evidence type="ECO:0000256" key="4">
    <source>
        <dbReference type="ARBA" id="ARBA00022741"/>
    </source>
</evidence>
<evidence type="ECO:0000256" key="7">
    <source>
        <dbReference type="ARBA" id="ARBA00023211"/>
    </source>
</evidence>
<keyword evidence="3" id="KW-0479">Metal-binding</keyword>
<dbReference type="GO" id="GO:0005829">
    <property type="term" value="C:cytosol"/>
    <property type="evidence" value="ECO:0007669"/>
    <property type="project" value="TreeGrafter"/>
</dbReference>
<dbReference type="SUPFAM" id="SSF52440">
    <property type="entry name" value="PreATP-grasp domain"/>
    <property type="match status" value="1"/>
</dbReference>
<evidence type="ECO:0000256" key="6">
    <source>
        <dbReference type="ARBA" id="ARBA00022842"/>
    </source>
</evidence>
<dbReference type="PANTHER" id="PTHR23132">
    <property type="entry name" value="D-ALANINE--D-ALANINE LIGASE"/>
    <property type="match status" value="1"/>
</dbReference>
<dbReference type="NCBIfam" id="NF002378">
    <property type="entry name" value="PRK01372.1"/>
    <property type="match status" value="1"/>
</dbReference>
<evidence type="ECO:0000256" key="8">
    <source>
        <dbReference type="ARBA" id="ARBA00023316"/>
    </source>
</evidence>
<dbReference type="EMBL" id="FPHZ01000103">
    <property type="protein sequence ID" value="SFV87897.1"/>
    <property type="molecule type" value="Genomic_DNA"/>
</dbReference>
<keyword evidence="8" id="KW-0961">Cell wall biogenesis/degradation</keyword>
<dbReference type="Gene3D" id="3.30.470.20">
    <property type="entry name" value="ATP-grasp fold, B domain"/>
    <property type="match status" value="1"/>
</dbReference>
<evidence type="ECO:0000256" key="3">
    <source>
        <dbReference type="ARBA" id="ARBA00022723"/>
    </source>
</evidence>
<dbReference type="PROSITE" id="PS50975">
    <property type="entry name" value="ATP_GRASP"/>
    <property type="match status" value="1"/>
</dbReference>